<dbReference type="InterPro" id="IPR047347">
    <property type="entry name" value="YvaQ-like_sensor"/>
</dbReference>
<accession>A0AAW3EV55</accession>
<evidence type="ECO:0000256" key="2">
    <source>
        <dbReference type="ARBA" id="ARBA00022481"/>
    </source>
</evidence>
<evidence type="ECO:0000256" key="1">
    <source>
        <dbReference type="ARBA" id="ARBA00004370"/>
    </source>
</evidence>
<dbReference type="GO" id="GO:0006935">
    <property type="term" value="P:chemotaxis"/>
    <property type="evidence" value="ECO:0007669"/>
    <property type="project" value="InterPro"/>
</dbReference>
<comment type="similarity">
    <text evidence="3">Belongs to the methyl-accepting chemotaxis (MCP) protein family.</text>
</comment>
<reference evidence="8 9" key="1">
    <citation type="submission" date="2014-04" db="EMBL/GenBank/DDBJ databases">
        <authorList>
            <person name="Bishop-Lilly K.A."/>
            <person name="Broomall S.M."/>
            <person name="Chain P.S."/>
            <person name="Chertkov O."/>
            <person name="Coyne S.R."/>
            <person name="Daligault H.E."/>
            <person name="Davenport K.W."/>
            <person name="Erkkila T."/>
            <person name="Frey K.G."/>
            <person name="Gibbons H.S."/>
            <person name="Gu W."/>
            <person name="Jaissle J."/>
            <person name="Johnson S.L."/>
            <person name="Koroleva G.I."/>
            <person name="Ladner J.T."/>
            <person name="Lo C.-C."/>
            <person name="Minogue T.D."/>
            <person name="Munk C."/>
            <person name="Palacios G.F."/>
            <person name="Redden C.L."/>
            <person name="Rosenzweig C.N."/>
            <person name="Scholz M.B."/>
            <person name="Teshima H."/>
            <person name="Xu Y."/>
        </authorList>
    </citation>
    <scope>NUCLEOTIDE SEQUENCE [LARGE SCALE GENOMIC DNA]</scope>
    <source>
        <strain evidence="9">gladioli</strain>
    </source>
</reference>
<dbReference type="SUPFAM" id="SSF58104">
    <property type="entry name" value="Methyl-accepting chemotaxis protein (MCP) signaling domain"/>
    <property type="match status" value="1"/>
</dbReference>
<dbReference type="PRINTS" id="PR00260">
    <property type="entry name" value="CHEMTRNSDUCR"/>
</dbReference>
<protein>
    <recommendedName>
        <fullName evidence="7">Methyl-accepting transducer domain-containing protein</fullName>
    </recommendedName>
</protein>
<evidence type="ECO:0000259" key="7">
    <source>
        <dbReference type="PROSITE" id="PS50111"/>
    </source>
</evidence>
<feature type="domain" description="Methyl-accepting transducer" evidence="7">
    <location>
        <begin position="275"/>
        <end position="504"/>
    </location>
</feature>
<dbReference type="GO" id="GO:0005886">
    <property type="term" value="C:plasma membrane"/>
    <property type="evidence" value="ECO:0007669"/>
    <property type="project" value="TreeGrafter"/>
</dbReference>
<dbReference type="PANTHER" id="PTHR43531:SF14">
    <property type="entry name" value="METHYL-ACCEPTING CHEMOTAXIS PROTEIN I-RELATED"/>
    <property type="match status" value="1"/>
</dbReference>
<keyword evidence="4" id="KW-0807">Transducer</keyword>
<dbReference type="Pfam" id="PF12729">
    <property type="entry name" value="4HB_MCP_1"/>
    <property type="match status" value="1"/>
</dbReference>
<evidence type="ECO:0000256" key="5">
    <source>
        <dbReference type="SAM" id="MobiDB-lite"/>
    </source>
</evidence>
<dbReference type="InterPro" id="IPR024478">
    <property type="entry name" value="HlyB_4HB_MCP"/>
</dbReference>
<dbReference type="PANTHER" id="PTHR43531">
    <property type="entry name" value="PROTEIN ICFG"/>
    <property type="match status" value="1"/>
</dbReference>
<dbReference type="InterPro" id="IPR004089">
    <property type="entry name" value="MCPsignal_dom"/>
</dbReference>
<dbReference type="GO" id="GO:0007165">
    <property type="term" value="P:signal transduction"/>
    <property type="evidence" value="ECO:0007669"/>
    <property type="project" value="UniProtKB-KW"/>
</dbReference>
<gene>
    <name evidence="8" type="ORF">DM48_745</name>
</gene>
<dbReference type="Proteomes" id="UP000029590">
    <property type="component" value="Unassembled WGS sequence"/>
</dbReference>
<organism evidence="8 9">
    <name type="scientific">Burkholderia gladioli</name>
    <name type="common">Pseudomonas marginata</name>
    <name type="synonym">Phytomonas marginata</name>
    <dbReference type="NCBI Taxonomy" id="28095"/>
    <lineage>
        <taxon>Bacteria</taxon>
        <taxon>Pseudomonadati</taxon>
        <taxon>Pseudomonadota</taxon>
        <taxon>Betaproteobacteria</taxon>
        <taxon>Burkholderiales</taxon>
        <taxon>Burkholderiaceae</taxon>
        <taxon>Burkholderia</taxon>
    </lineage>
</organism>
<comment type="subcellular location">
    <subcellularLocation>
        <location evidence="1">Membrane</location>
    </subcellularLocation>
</comment>
<evidence type="ECO:0000256" key="4">
    <source>
        <dbReference type="PROSITE-ProRule" id="PRU00284"/>
    </source>
</evidence>
<feature type="transmembrane region" description="Helical" evidence="6">
    <location>
        <begin position="193"/>
        <end position="214"/>
    </location>
</feature>
<dbReference type="CDD" id="cd11386">
    <property type="entry name" value="MCP_signal"/>
    <property type="match status" value="1"/>
</dbReference>
<dbReference type="GO" id="GO:0004888">
    <property type="term" value="F:transmembrane signaling receptor activity"/>
    <property type="evidence" value="ECO:0007669"/>
    <property type="project" value="InterPro"/>
</dbReference>
<feature type="region of interest" description="Disordered" evidence="5">
    <location>
        <begin position="542"/>
        <end position="563"/>
    </location>
</feature>
<dbReference type="Pfam" id="PF00015">
    <property type="entry name" value="MCPsignal"/>
    <property type="match status" value="1"/>
</dbReference>
<dbReference type="CDD" id="cd19411">
    <property type="entry name" value="MCP2201-like_sensor"/>
    <property type="match status" value="1"/>
</dbReference>
<evidence type="ECO:0000313" key="8">
    <source>
        <dbReference type="EMBL" id="KGC12622.1"/>
    </source>
</evidence>
<dbReference type="InterPro" id="IPR051310">
    <property type="entry name" value="MCP_chemotaxis"/>
</dbReference>
<name>A0AAW3EV55_BURGA</name>
<dbReference type="FunFam" id="1.10.287.950:FF:000001">
    <property type="entry name" value="Methyl-accepting chemotaxis sensory transducer"/>
    <property type="match status" value="1"/>
</dbReference>
<proteinExistence type="inferred from homology"/>
<evidence type="ECO:0000256" key="6">
    <source>
        <dbReference type="SAM" id="Phobius"/>
    </source>
</evidence>
<keyword evidence="6" id="KW-0472">Membrane</keyword>
<comment type="caution">
    <text evidence="8">The sequence shown here is derived from an EMBL/GenBank/DDBJ whole genome shotgun (WGS) entry which is preliminary data.</text>
</comment>
<keyword evidence="6" id="KW-1133">Transmembrane helix</keyword>
<evidence type="ECO:0000313" key="9">
    <source>
        <dbReference type="Proteomes" id="UP000029590"/>
    </source>
</evidence>
<sequence>MKNMKVSSRLIIGFGLLTILLLAVAAGAFYGLGQLNSQLDSIARVNNTEARLANQLRASIQDRAIAVRNLALVTDPQDMAREADRITQQERIYADAYQQLSRMFTDEAGTTERERTLLAALKQDEAAAMPPFRKSVQLALNNDAAAAARELLQNARPAQRIWLARAVELANFEDQLNEQAQREAIATYSNVRALIAVIAGSALLVAVGTTILIARSILRQLGGEPSMAQYAAAQIADGNLMIDLPVTRGDSSSLMASLETMRAKLASIVQGIKTSAESISIAAGEVAQGNVDLSQRTEEQAASLEETAASMEELTSTVKQNTDNARQGSTLAAAASQTASSGGEVVRQVVGTMADITSSSQKVSEIISVIEGIAFQTNILALNAAVEAARAGEQGRGFAVVAGEVRTLAQRSAVAAKEIKALIETSVSHVAAGSQLVSNAGATMDEIVRSVKRVTDIMGEIASASAEQGTGIEQVNVAVTQMDEVTQQNAALVEQATAAAQSMADQAESLRAAVSIFKVESRPRAAAETTPVRATADRAVQRREAAKPARAPVKAEGGEWATF</sequence>
<dbReference type="Gene3D" id="1.10.287.950">
    <property type="entry name" value="Methyl-accepting chemotaxis protein"/>
    <property type="match status" value="1"/>
</dbReference>
<dbReference type="RefSeq" id="WP_036054820.1">
    <property type="nucleotide sequence ID" value="NZ_CADESY010000012.1"/>
</dbReference>
<dbReference type="KEGG" id="bgo:BM43_7022"/>
<dbReference type="InterPro" id="IPR004090">
    <property type="entry name" value="Chemotax_Me-accpt_rcpt"/>
</dbReference>
<evidence type="ECO:0000256" key="3">
    <source>
        <dbReference type="ARBA" id="ARBA00029447"/>
    </source>
</evidence>
<dbReference type="PROSITE" id="PS50111">
    <property type="entry name" value="CHEMOTAXIS_TRANSDUC_2"/>
    <property type="match status" value="1"/>
</dbReference>
<dbReference type="AlphaFoldDB" id="A0AAW3EV55"/>
<keyword evidence="6" id="KW-0812">Transmembrane</keyword>
<keyword evidence="2" id="KW-0488">Methylation</keyword>
<dbReference type="EMBL" id="JPGG01000016">
    <property type="protein sequence ID" value="KGC12622.1"/>
    <property type="molecule type" value="Genomic_DNA"/>
</dbReference>
<dbReference type="SMART" id="SM00283">
    <property type="entry name" value="MA"/>
    <property type="match status" value="1"/>
</dbReference>